<evidence type="ECO:0000256" key="2">
    <source>
        <dbReference type="ARBA" id="ARBA00022448"/>
    </source>
</evidence>
<feature type="transmembrane region" description="Helical" evidence="7">
    <location>
        <begin position="271"/>
        <end position="291"/>
    </location>
</feature>
<dbReference type="AlphaFoldDB" id="A0A1A6C1H2"/>
<comment type="caution">
    <text evidence="8">The sequence shown here is derived from an EMBL/GenBank/DDBJ whole genome shotgun (WGS) entry which is preliminary data.</text>
</comment>
<evidence type="ECO:0000256" key="7">
    <source>
        <dbReference type="SAM" id="Phobius"/>
    </source>
</evidence>
<keyword evidence="5 7" id="KW-1133">Transmembrane helix</keyword>
<name>A0A1A6C1H2_9GAMM</name>
<feature type="transmembrane region" description="Helical" evidence="7">
    <location>
        <begin position="155"/>
        <end position="178"/>
    </location>
</feature>
<proteinExistence type="predicted"/>
<evidence type="ECO:0000256" key="6">
    <source>
        <dbReference type="ARBA" id="ARBA00023136"/>
    </source>
</evidence>
<reference evidence="8 9" key="1">
    <citation type="journal article" date="2014" name="Genome Announc.">
        <title>Draft Genome Sequence of the Iron-Oxidizing, Acidophilic, and Halotolerant 'Thiobacillus prosperus' Type Strain DSM 5130.</title>
        <authorList>
            <person name="Ossandon F.J."/>
            <person name="Cardenas J.P."/>
            <person name="Corbett M."/>
            <person name="Quatrini R."/>
            <person name="Holmes D.S."/>
            <person name="Watkin E."/>
        </authorList>
    </citation>
    <scope>NUCLEOTIDE SEQUENCE [LARGE SCALE GENOMIC DNA]</scope>
    <source>
        <strain evidence="8 9">DSM 5130</strain>
    </source>
</reference>
<keyword evidence="6 7" id="KW-0472">Membrane</keyword>
<organism evidence="8 9">
    <name type="scientific">Acidihalobacter prosperus</name>
    <dbReference type="NCBI Taxonomy" id="160660"/>
    <lineage>
        <taxon>Bacteria</taxon>
        <taxon>Pseudomonadati</taxon>
        <taxon>Pseudomonadota</taxon>
        <taxon>Gammaproteobacteria</taxon>
        <taxon>Chromatiales</taxon>
        <taxon>Ectothiorhodospiraceae</taxon>
        <taxon>Acidihalobacter</taxon>
    </lineage>
</organism>
<sequence length="462" mass="49353">MSVETRTMLRDLCPKCPDIPEGMEERVRDRLNLQALRRGPRTLRKRLALALALVGPGVLVMLGDNDAGGVITYAQTGAAYGLGIFLPLTLLLGLIAYVVQEMTVRLGAVTRRGHAELIWKRYGPFWGIFSLVDLIIANVLTLMTEFIGIRVGGQVFGLSAWITVPAALAFVSFVLVFLRYWTWERIALFIAAFNLVFIPLAIAAHPDWGAVARSFVGAGWAVPGGLLSATFLVLLSANIGTTIAPWQLFFQQSCVVDKGLLTQDIGAGRRDLALGIVGMALVALAVMILAAKDLHGMPNAQNLDMPAVLTGIEGKLGDWAMKLFALGLIEAGLIATIVITASTAWATGEALGLPRSLNAPPRQAWAFYAPAVLGTALAAGVVLFPHLPLGFLNLSVQVIATVFMPAAMLFLLMLLNDRELMGAHVNSPARNALAIGIMLMLIGCNVLYAVATVFPHAFGAPP</sequence>
<dbReference type="GO" id="GO:0015086">
    <property type="term" value="F:cadmium ion transmembrane transporter activity"/>
    <property type="evidence" value="ECO:0007669"/>
    <property type="project" value="TreeGrafter"/>
</dbReference>
<feature type="transmembrane region" description="Helical" evidence="7">
    <location>
        <begin position="47"/>
        <end position="63"/>
    </location>
</feature>
<evidence type="ECO:0000256" key="5">
    <source>
        <dbReference type="ARBA" id="ARBA00022989"/>
    </source>
</evidence>
<dbReference type="GO" id="GO:0034755">
    <property type="term" value="P:iron ion transmembrane transport"/>
    <property type="evidence" value="ECO:0007669"/>
    <property type="project" value="TreeGrafter"/>
</dbReference>
<feature type="transmembrane region" description="Helical" evidence="7">
    <location>
        <begin position="390"/>
        <end position="412"/>
    </location>
</feature>
<gene>
    <name evidence="8" type="ORF">Thpro_022662</name>
</gene>
<protein>
    <submittedName>
        <fullName evidence="8">Metal transporter</fullName>
    </submittedName>
</protein>
<comment type="subcellular location">
    <subcellularLocation>
        <location evidence="1">Membrane</location>
        <topology evidence="1">Multi-pass membrane protein</topology>
    </subcellularLocation>
</comment>
<dbReference type="GO" id="GO:0015293">
    <property type="term" value="F:symporter activity"/>
    <property type="evidence" value="ECO:0007669"/>
    <property type="project" value="UniProtKB-KW"/>
</dbReference>
<evidence type="ECO:0000256" key="3">
    <source>
        <dbReference type="ARBA" id="ARBA00022692"/>
    </source>
</evidence>
<feature type="transmembrane region" description="Helical" evidence="7">
    <location>
        <begin position="78"/>
        <end position="100"/>
    </location>
</feature>
<dbReference type="GO" id="GO:0005886">
    <property type="term" value="C:plasma membrane"/>
    <property type="evidence" value="ECO:0007669"/>
    <property type="project" value="TreeGrafter"/>
</dbReference>
<dbReference type="PANTHER" id="PTHR11706:SF33">
    <property type="entry name" value="NATURAL RESISTANCE-ASSOCIATED MACROPHAGE PROTEIN 2"/>
    <property type="match status" value="1"/>
</dbReference>
<keyword evidence="2" id="KW-0813">Transport</keyword>
<dbReference type="Proteomes" id="UP000029273">
    <property type="component" value="Unassembled WGS sequence"/>
</dbReference>
<evidence type="ECO:0000313" key="8">
    <source>
        <dbReference type="EMBL" id="OBS08412.1"/>
    </source>
</evidence>
<keyword evidence="3 7" id="KW-0812">Transmembrane</keyword>
<dbReference type="EMBL" id="JQSG02000006">
    <property type="protein sequence ID" value="OBS08412.1"/>
    <property type="molecule type" value="Genomic_DNA"/>
</dbReference>
<dbReference type="InterPro" id="IPR001046">
    <property type="entry name" value="NRAMP_fam"/>
</dbReference>
<feature type="transmembrane region" description="Helical" evidence="7">
    <location>
        <begin position="323"/>
        <end position="345"/>
    </location>
</feature>
<dbReference type="Pfam" id="PF01566">
    <property type="entry name" value="Nramp"/>
    <property type="match status" value="1"/>
</dbReference>
<evidence type="ECO:0000256" key="1">
    <source>
        <dbReference type="ARBA" id="ARBA00004141"/>
    </source>
</evidence>
<feature type="transmembrane region" description="Helical" evidence="7">
    <location>
        <begin position="225"/>
        <end position="250"/>
    </location>
</feature>
<accession>A0A1A6C1H2</accession>
<feature type="transmembrane region" description="Helical" evidence="7">
    <location>
        <begin position="185"/>
        <end position="205"/>
    </location>
</feature>
<dbReference type="GO" id="GO:0005384">
    <property type="term" value="F:manganese ion transmembrane transporter activity"/>
    <property type="evidence" value="ECO:0007669"/>
    <property type="project" value="TreeGrafter"/>
</dbReference>
<keyword evidence="9" id="KW-1185">Reference proteome</keyword>
<feature type="transmembrane region" description="Helical" evidence="7">
    <location>
        <begin position="433"/>
        <end position="458"/>
    </location>
</feature>
<feature type="transmembrane region" description="Helical" evidence="7">
    <location>
        <begin position="365"/>
        <end position="384"/>
    </location>
</feature>
<feature type="transmembrane region" description="Helical" evidence="7">
    <location>
        <begin position="121"/>
        <end position="143"/>
    </location>
</feature>
<evidence type="ECO:0000313" key="9">
    <source>
        <dbReference type="Proteomes" id="UP000029273"/>
    </source>
</evidence>
<evidence type="ECO:0000256" key="4">
    <source>
        <dbReference type="ARBA" id="ARBA00022847"/>
    </source>
</evidence>
<keyword evidence="4" id="KW-0769">Symport</keyword>
<dbReference type="RefSeq" id="WP_038093967.1">
    <property type="nucleotide sequence ID" value="NZ_JQSG02000006.1"/>
</dbReference>
<dbReference type="PANTHER" id="PTHR11706">
    <property type="entry name" value="SOLUTE CARRIER PROTEIN FAMILY 11 MEMBER"/>
    <property type="match status" value="1"/>
</dbReference>